<organism evidence="2 4">
    <name type="scientific">Metamycoplasma faucium</name>
    <dbReference type="NCBI Taxonomy" id="56142"/>
    <lineage>
        <taxon>Bacteria</taxon>
        <taxon>Bacillati</taxon>
        <taxon>Mycoplasmatota</taxon>
        <taxon>Mycoplasmoidales</taxon>
        <taxon>Metamycoplasmataceae</taxon>
        <taxon>Metamycoplasma</taxon>
    </lineage>
</organism>
<evidence type="ECO:0000313" key="3">
    <source>
        <dbReference type="EMBL" id="WYM97391.1"/>
    </source>
</evidence>
<dbReference type="Gene3D" id="3.40.50.300">
    <property type="entry name" value="P-loop containing nucleotide triphosphate hydrolases"/>
    <property type="match status" value="1"/>
</dbReference>
<dbReference type="PANTHER" id="PTHR30153:SF2">
    <property type="entry name" value="REPLICATIVE DNA HELICASE"/>
    <property type="match status" value="1"/>
</dbReference>
<dbReference type="SUPFAM" id="SSF52540">
    <property type="entry name" value="P-loop containing nucleoside triphosphate hydrolases"/>
    <property type="match status" value="1"/>
</dbReference>
<gene>
    <name evidence="2" type="ORF">LQ356_00535</name>
    <name evidence="3" type="ORF">LQ356_00635</name>
</gene>
<evidence type="ECO:0000313" key="4">
    <source>
        <dbReference type="Proteomes" id="UP001622612"/>
    </source>
</evidence>
<proteinExistence type="predicted"/>
<accession>A0ABZ2TLN8</accession>
<evidence type="ECO:0000259" key="1">
    <source>
        <dbReference type="PROSITE" id="PS51199"/>
    </source>
</evidence>
<name>A0ABZ2TLN8_9BACT</name>
<dbReference type="InterPro" id="IPR007694">
    <property type="entry name" value="DNA_helicase_DnaB-like_C"/>
</dbReference>
<dbReference type="InterPro" id="IPR027417">
    <property type="entry name" value="P-loop_NTPase"/>
</dbReference>
<protein>
    <submittedName>
        <fullName evidence="2">AAA family ATPase</fullName>
    </submittedName>
</protein>
<dbReference type="EMBL" id="CP088155">
    <property type="protein sequence ID" value="WYM97391.1"/>
    <property type="molecule type" value="Genomic_DNA"/>
</dbReference>
<sequence>MSSSIYELSNLYEKYKDMQELEKRDKTLFTNFKSIDKFTDGLQNRQLYILAARPGVGKTTLLQNMIINAAKQLKESEYILFLSLELSAVDVYKRFIQIESNSLTKFDINNYDPDEEIKTEIERIKTEFHNKNILVFDNEANEQITPAYIQKLLNELKEKDIKVKSIFIDYFQLLDSNLFNAIEYKAQEDTSKQLKQIAKINNINVFCLAQLSREYEKRKTVIPTFSDLKGTSSIEQDADVIMFLYSQDNNIYNNNSILELQLTIAKNRNGLCNTSNLVFYTEKAKFFDNDNFSVIAKNKGDKNGRL</sequence>
<dbReference type="RefSeq" id="WP_405311792.1">
    <property type="nucleotide sequence ID" value="NZ_CP088155.1"/>
</dbReference>
<dbReference type="PROSITE" id="PS51199">
    <property type="entry name" value="SF4_HELICASE"/>
    <property type="match status" value="1"/>
</dbReference>
<keyword evidence="4" id="KW-1185">Reference proteome</keyword>
<dbReference type="Pfam" id="PF03796">
    <property type="entry name" value="DnaB_C"/>
    <property type="match status" value="1"/>
</dbReference>
<dbReference type="EMBL" id="CP088155">
    <property type="protein sequence ID" value="WYM97371.1"/>
    <property type="molecule type" value="Genomic_DNA"/>
</dbReference>
<evidence type="ECO:0000313" key="2">
    <source>
        <dbReference type="EMBL" id="WYM97371.1"/>
    </source>
</evidence>
<reference evidence="2 4" key="1">
    <citation type="submission" date="2021-11" db="EMBL/GenBank/DDBJ databases">
        <title>The first genome sequence of unculturable Mycoplasma faucium obtained by de novo assembly of metagenomic reads.</title>
        <authorList>
            <person name="Sabat A.J."/>
            <person name="Bathoorn E."/>
            <person name="Akkerboom V."/>
            <person name="Friedrich A.W."/>
        </authorList>
    </citation>
    <scope>NUCLEOTIDE SEQUENCE [LARGE SCALE GENOMIC DNA]</scope>
    <source>
        <strain evidence="2 4">UMCG-MFM1</strain>
    </source>
</reference>
<dbReference type="Proteomes" id="UP001622612">
    <property type="component" value="Chromosome"/>
</dbReference>
<dbReference type="PANTHER" id="PTHR30153">
    <property type="entry name" value="REPLICATIVE DNA HELICASE DNAB"/>
    <property type="match status" value="1"/>
</dbReference>
<feature type="domain" description="SF4 helicase" evidence="1">
    <location>
        <begin position="21"/>
        <end position="293"/>
    </location>
</feature>